<dbReference type="EMBL" id="AP022577">
    <property type="protein sequence ID" value="BBX83714.1"/>
    <property type="molecule type" value="Genomic_DNA"/>
</dbReference>
<feature type="region of interest" description="Disordered" evidence="1">
    <location>
        <begin position="8"/>
        <end position="35"/>
    </location>
</feature>
<sequence>MPLKTLFAASADPAHRSDAKPHYEAASPANDDITRWCPAPKGPITPLHRRGTERLRPLFDGTRMQFSDEHAKQFIPLLRQHWVIHLRWSDAGVHVCGPVGRNCGICVSKDSETLVKGLRSPADVRGGGAVL</sequence>
<proteinExistence type="predicted"/>
<name>A0ABM7IAQ6_9MYCO</name>
<gene>
    <name evidence="2" type="ORF">MAUB_15870</name>
</gene>
<evidence type="ECO:0000256" key="1">
    <source>
        <dbReference type="SAM" id="MobiDB-lite"/>
    </source>
</evidence>
<keyword evidence="3" id="KW-1185">Reference proteome</keyword>
<accession>A0ABM7IAQ6</accession>
<evidence type="ECO:0000313" key="2">
    <source>
        <dbReference type="EMBL" id="BBX83714.1"/>
    </source>
</evidence>
<feature type="compositionally biased region" description="Basic and acidic residues" evidence="1">
    <location>
        <begin position="13"/>
        <end position="23"/>
    </location>
</feature>
<reference evidence="2 3" key="1">
    <citation type="journal article" date="2019" name="Emerg. Microbes Infect.">
        <title>Comprehensive subspecies identification of 175 nontuberculous mycobacteria species based on 7547 genomic profiles.</title>
        <authorList>
            <person name="Matsumoto Y."/>
            <person name="Kinjo T."/>
            <person name="Motooka D."/>
            <person name="Nabeya D."/>
            <person name="Jung N."/>
            <person name="Uechi K."/>
            <person name="Horii T."/>
            <person name="Iida T."/>
            <person name="Fujita J."/>
            <person name="Nakamura S."/>
        </authorList>
    </citation>
    <scope>NUCLEOTIDE SEQUENCE [LARGE SCALE GENOMIC DNA]</scope>
    <source>
        <strain evidence="2 3">JCM 15296</strain>
    </source>
</reference>
<evidence type="ECO:0000313" key="3">
    <source>
        <dbReference type="Proteomes" id="UP000465609"/>
    </source>
</evidence>
<dbReference type="Proteomes" id="UP000465609">
    <property type="component" value="Chromosome"/>
</dbReference>
<organism evidence="2 3">
    <name type="scientific">Mycolicibacterium aubagnense</name>
    <dbReference type="NCBI Taxonomy" id="319707"/>
    <lineage>
        <taxon>Bacteria</taxon>
        <taxon>Bacillati</taxon>
        <taxon>Actinomycetota</taxon>
        <taxon>Actinomycetes</taxon>
        <taxon>Mycobacteriales</taxon>
        <taxon>Mycobacteriaceae</taxon>
        <taxon>Mycolicibacterium</taxon>
    </lineage>
</organism>
<protein>
    <submittedName>
        <fullName evidence="2">Uncharacterized protein</fullName>
    </submittedName>
</protein>